<evidence type="ECO:0000313" key="3">
    <source>
        <dbReference type="Proteomes" id="UP000235786"/>
    </source>
</evidence>
<feature type="non-terminal residue" evidence="2">
    <location>
        <position position="253"/>
    </location>
</feature>
<dbReference type="Proteomes" id="UP000235786">
    <property type="component" value="Unassembled WGS sequence"/>
</dbReference>
<dbReference type="InterPro" id="IPR053137">
    <property type="entry name" value="NLR-like"/>
</dbReference>
<sequence>MIAGITPCYTPLSSTLNITPPPGLSLQPTVLPANPSSGSSSGVISSPTTLSTTTSAPQTTTQVLNNVILASPFPVQPSSSGSSSISKGQLAAIILSSLGGISVSLSWVFYRKRKGGSAFEKHGYTIAWIAPLEHDALAARNMLDNTHDDVKFPAGKSDDYIYFGGDINGHNIVIATIPSGHSHGVAAMASLARDIKAKFPNVLFGLLVGVASGLPDFSKNPPRDIRLGDVLVAEGANGGACILSYGHGMETVE</sequence>
<feature type="compositionally biased region" description="Low complexity" evidence="1">
    <location>
        <begin position="35"/>
        <end position="56"/>
    </location>
</feature>
<accession>A0A2J6R9H7</accession>
<protein>
    <submittedName>
        <fullName evidence="2">Uncharacterized protein</fullName>
    </submittedName>
</protein>
<dbReference type="GO" id="GO:0003824">
    <property type="term" value="F:catalytic activity"/>
    <property type="evidence" value="ECO:0007669"/>
    <property type="project" value="InterPro"/>
</dbReference>
<feature type="region of interest" description="Disordered" evidence="1">
    <location>
        <begin position="26"/>
        <end position="56"/>
    </location>
</feature>
<dbReference type="SUPFAM" id="SSF53167">
    <property type="entry name" value="Purine and uridine phosphorylases"/>
    <property type="match status" value="1"/>
</dbReference>
<dbReference type="GO" id="GO:0009116">
    <property type="term" value="P:nucleoside metabolic process"/>
    <property type="evidence" value="ECO:0007669"/>
    <property type="project" value="InterPro"/>
</dbReference>
<reference evidence="2 3" key="1">
    <citation type="submission" date="2016-04" db="EMBL/GenBank/DDBJ databases">
        <title>A degradative enzymes factory behind the ericoid mycorrhizal symbiosis.</title>
        <authorList>
            <consortium name="DOE Joint Genome Institute"/>
            <person name="Martino E."/>
            <person name="Morin E."/>
            <person name="Grelet G."/>
            <person name="Kuo A."/>
            <person name="Kohler A."/>
            <person name="Daghino S."/>
            <person name="Barry K."/>
            <person name="Choi C."/>
            <person name="Cichocki N."/>
            <person name="Clum A."/>
            <person name="Copeland A."/>
            <person name="Hainaut M."/>
            <person name="Haridas S."/>
            <person name="Labutti K."/>
            <person name="Lindquist E."/>
            <person name="Lipzen A."/>
            <person name="Khouja H.-R."/>
            <person name="Murat C."/>
            <person name="Ohm R."/>
            <person name="Olson A."/>
            <person name="Spatafora J."/>
            <person name="Veneault-Fourrey C."/>
            <person name="Henrissat B."/>
            <person name="Grigoriev I."/>
            <person name="Martin F."/>
            <person name="Perotto S."/>
        </authorList>
    </citation>
    <scope>NUCLEOTIDE SEQUENCE [LARGE SCALE GENOMIC DNA]</scope>
    <source>
        <strain evidence="2 3">F</strain>
    </source>
</reference>
<keyword evidence="3" id="KW-1185">Reference proteome</keyword>
<dbReference type="PANTHER" id="PTHR46082:SF11">
    <property type="entry name" value="AAA+ ATPASE DOMAIN-CONTAINING PROTEIN-RELATED"/>
    <property type="match status" value="1"/>
</dbReference>
<evidence type="ECO:0000313" key="2">
    <source>
        <dbReference type="EMBL" id="PMD35160.1"/>
    </source>
</evidence>
<proteinExistence type="predicted"/>
<gene>
    <name evidence="2" type="ORF">L207DRAFT_495308</name>
</gene>
<organism evidence="2 3">
    <name type="scientific">Hyaloscypha variabilis (strain UAMH 11265 / GT02V1 / F)</name>
    <name type="common">Meliniomyces variabilis</name>
    <dbReference type="NCBI Taxonomy" id="1149755"/>
    <lineage>
        <taxon>Eukaryota</taxon>
        <taxon>Fungi</taxon>
        <taxon>Dikarya</taxon>
        <taxon>Ascomycota</taxon>
        <taxon>Pezizomycotina</taxon>
        <taxon>Leotiomycetes</taxon>
        <taxon>Helotiales</taxon>
        <taxon>Hyaloscyphaceae</taxon>
        <taxon>Hyaloscypha</taxon>
        <taxon>Hyaloscypha variabilis</taxon>
    </lineage>
</organism>
<dbReference type="STRING" id="1149755.A0A2J6R9H7"/>
<dbReference type="OrthoDB" id="1658288at2759"/>
<evidence type="ECO:0000256" key="1">
    <source>
        <dbReference type="SAM" id="MobiDB-lite"/>
    </source>
</evidence>
<name>A0A2J6R9H7_HYAVF</name>
<dbReference type="EMBL" id="KZ613952">
    <property type="protein sequence ID" value="PMD35160.1"/>
    <property type="molecule type" value="Genomic_DNA"/>
</dbReference>
<dbReference type="AlphaFoldDB" id="A0A2J6R9H7"/>
<dbReference type="Gene3D" id="3.40.50.1580">
    <property type="entry name" value="Nucleoside phosphorylase domain"/>
    <property type="match status" value="1"/>
</dbReference>
<dbReference type="PANTHER" id="PTHR46082">
    <property type="entry name" value="ATP/GTP-BINDING PROTEIN-RELATED"/>
    <property type="match status" value="1"/>
</dbReference>
<dbReference type="InterPro" id="IPR035994">
    <property type="entry name" value="Nucleoside_phosphorylase_sf"/>
</dbReference>